<dbReference type="SUPFAM" id="SSF75011">
    <property type="entry name" value="3-carboxy-cis,cis-mucoante lactonizing enzyme"/>
    <property type="match status" value="1"/>
</dbReference>
<dbReference type="Pfam" id="PF08309">
    <property type="entry name" value="LVIVD"/>
    <property type="match status" value="1"/>
</dbReference>
<name>A0A3B1BND5_9ZZZZ</name>
<dbReference type="EMBL" id="UOFZ01000079">
    <property type="protein sequence ID" value="VAX12978.1"/>
    <property type="molecule type" value="Genomic_DNA"/>
</dbReference>
<organism evidence="1">
    <name type="scientific">hydrothermal vent metagenome</name>
    <dbReference type="NCBI Taxonomy" id="652676"/>
    <lineage>
        <taxon>unclassified sequences</taxon>
        <taxon>metagenomes</taxon>
        <taxon>ecological metagenomes</taxon>
    </lineage>
</organism>
<proteinExistence type="predicted"/>
<dbReference type="InterPro" id="IPR013211">
    <property type="entry name" value="LVIVD"/>
</dbReference>
<dbReference type="AlphaFoldDB" id="A0A3B1BND5"/>
<protein>
    <submittedName>
        <fullName evidence="1">Uncharacterized protein</fullName>
    </submittedName>
</protein>
<reference evidence="1" key="1">
    <citation type="submission" date="2018-06" db="EMBL/GenBank/DDBJ databases">
        <authorList>
            <person name="Zhirakovskaya E."/>
        </authorList>
    </citation>
    <scope>NUCLEOTIDE SEQUENCE</scope>
</reference>
<accession>A0A3B1BND5</accession>
<sequence length="419" mass="45594">MRIRIRSILVSAVVLCLSACGGGNSAGTPAGASTGDSNNSNNANDATNLVVSGGIARFKNNTAGPDTFIGIEQADQNPDAFPVIASISSIGADRLAINDKILVTNNDGASSPDDRYLKIIDLTNFEETGRLNRVSTVLALNFAPDGILFIDTAGQGLHRVDFSNLKNPVQLKWMPTLFTDFESYIRSYKDKNTEKYKILFQATGVNGLDIWSIETAKDDEAVENTEDDEELDKPTLLSRLTFKDKNDTKDERAVPFQVRSLAIPDQSVLSEEDKKKKTLLISARAGGVFVLDVTNPAAPFIRDRYFPKDTEIWDIAVAGRYAYLAAGNQIQVLDIRNLDNIVPVIGLDIPGFVTRVRVNDGYVVFALADAGVLLHRLEDDPGTSYTLIPMPDAETAQDAVYQSKAVYVAAGNKVLKLSK</sequence>
<evidence type="ECO:0000313" key="1">
    <source>
        <dbReference type="EMBL" id="VAX12978.1"/>
    </source>
</evidence>
<gene>
    <name evidence="1" type="ORF">MNBD_GAMMA24-938</name>
</gene>